<gene>
    <name evidence="1" type="primary">Necator_chrX.g23370</name>
    <name evidence="1" type="ORF">RB195_023207</name>
</gene>
<proteinExistence type="predicted"/>
<organism evidence="1 2">
    <name type="scientific">Necator americanus</name>
    <name type="common">Human hookworm</name>
    <dbReference type="NCBI Taxonomy" id="51031"/>
    <lineage>
        <taxon>Eukaryota</taxon>
        <taxon>Metazoa</taxon>
        <taxon>Ecdysozoa</taxon>
        <taxon>Nematoda</taxon>
        <taxon>Chromadorea</taxon>
        <taxon>Rhabditida</taxon>
        <taxon>Rhabditina</taxon>
        <taxon>Rhabditomorpha</taxon>
        <taxon>Strongyloidea</taxon>
        <taxon>Ancylostomatidae</taxon>
        <taxon>Bunostominae</taxon>
        <taxon>Necator</taxon>
    </lineage>
</organism>
<accession>A0ABR1EIH4</accession>
<evidence type="ECO:0000313" key="1">
    <source>
        <dbReference type="EMBL" id="KAK6762400.1"/>
    </source>
</evidence>
<reference evidence="1 2" key="1">
    <citation type="submission" date="2023-08" db="EMBL/GenBank/DDBJ databases">
        <title>A Necator americanus chromosomal reference genome.</title>
        <authorList>
            <person name="Ilik V."/>
            <person name="Petrzelkova K.J."/>
            <person name="Pardy F."/>
            <person name="Fuh T."/>
            <person name="Niatou-Singa F.S."/>
            <person name="Gouil Q."/>
            <person name="Baker L."/>
            <person name="Ritchie M.E."/>
            <person name="Jex A.R."/>
            <person name="Gazzola D."/>
            <person name="Li H."/>
            <person name="Toshio Fujiwara R."/>
            <person name="Zhan B."/>
            <person name="Aroian R.V."/>
            <person name="Pafco B."/>
            <person name="Schwarz E.M."/>
        </authorList>
    </citation>
    <scope>NUCLEOTIDE SEQUENCE [LARGE SCALE GENOMIC DNA]</scope>
    <source>
        <strain evidence="1 2">Aroian</strain>
        <tissue evidence="1">Whole animal</tissue>
    </source>
</reference>
<dbReference type="Proteomes" id="UP001303046">
    <property type="component" value="Unassembled WGS sequence"/>
</dbReference>
<name>A0ABR1EIH4_NECAM</name>
<sequence length="90" mass="10291">MRHLIRQFIFCHMLRGAYKPLWAFSPPILQSSKVMSFDYKETEGSRWFLGNPSETLRVQWITLITLTSVDLRTGRAGATNSSICSGRVPE</sequence>
<comment type="caution">
    <text evidence="1">The sequence shown here is derived from an EMBL/GenBank/DDBJ whole genome shotgun (WGS) entry which is preliminary data.</text>
</comment>
<protein>
    <recommendedName>
        <fullName evidence="3">Secreted protein</fullName>
    </recommendedName>
</protein>
<keyword evidence="2" id="KW-1185">Reference proteome</keyword>
<evidence type="ECO:0000313" key="2">
    <source>
        <dbReference type="Proteomes" id="UP001303046"/>
    </source>
</evidence>
<dbReference type="EMBL" id="JAVFWL010000006">
    <property type="protein sequence ID" value="KAK6762400.1"/>
    <property type="molecule type" value="Genomic_DNA"/>
</dbReference>
<evidence type="ECO:0008006" key="3">
    <source>
        <dbReference type="Google" id="ProtNLM"/>
    </source>
</evidence>